<dbReference type="EMBL" id="CP039852">
    <property type="protein sequence ID" value="QCZ92366.1"/>
    <property type="molecule type" value="Genomic_DNA"/>
</dbReference>
<dbReference type="AlphaFoldDB" id="A0A5B7YAV5"/>
<sequence>MTVFTYADDYRRERLIMEYIPMSKFPVFMKAMVFIASCLMISGAFAQEKTLAVVDEKPLMLSDISPTKAELTETAEAMSVSRQLALSRIRHNRFAEQLIDRIMDTYAAQQKIEPDEALVKAFSSRFGDQVDGSEENSRPVKDIAREQARIWQIEKALYEAFGGTVIFTQQNPQYPIEAYRKLLSQYEEQGLLVFKSKEYESVLKRIFAPPYEMKIAPEHVSFVKPWWSTGQVIGSASSTAAKSDVEK</sequence>
<gene>
    <name evidence="1" type="ORF">FBQ74_02235</name>
</gene>
<evidence type="ECO:0000313" key="2">
    <source>
        <dbReference type="Proteomes" id="UP000304912"/>
    </source>
</evidence>
<accession>A0A5B7YAV5</accession>
<dbReference type="KEGG" id="salk:FBQ74_02235"/>
<protein>
    <submittedName>
        <fullName evidence="1">Uncharacterized protein</fullName>
    </submittedName>
</protein>
<evidence type="ECO:0000313" key="1">
    <source>
        <dbReference type="EMBL" id="QCZ92366.1"/>
    </source>
</evidence>
<keyword evidence="2" id="KW-1185">Reference proteome</keyword>
<reference evidence="1 2" key="1">
    <citation type="submission" date="2019-04" db="EMBL/GenBank/DDBJ databases">
        <title>Salinimonas iocasae sp. nov., a halophilic bacterium isolated from the outer tube casing of tubeworms in Okinawa Trough.</title>
        <authorList>
            <person name="Zhang H."/>
            <person name="Wang H."/>
            <person name="Li C."/>
        </authorList>
    </citation>
    <scope>NUCLEOTIDE SEQUENCE [LARGE SCALE GENOMIC DNA]</scope>
    <source>
        <strain evidence="1 2">KX18D6</strain>
    </source>
</reference>
<dbReference type="RefSeq" id="WP_139755125.1">
    <property type="nucleotide sequence ID" value="NZ_CP039852.1"/>
</dbReference>
<name>A0A5B7YAV5_9ALTE</name>
<organism evidence="1 2">
    <name type="scientific">Salinimonas iocasae</name>
    <dbReference type="NCBI Taxonomy" id="2572577"/>
    <lineage>
        <taxon>Bacteria</taxon>
        <taxon>Pseudomonadati</taxon>
        <taxon>Pseudomonadota</taxon>
        <taxon>Gammaproteobacteria</taxon>
        <taxon>Alteromonadales</taxon>
        <taxon>Alteromonadaceae</taxon>
        <taxon>Alteromonas/Salinimonas group</taxon>
        <taxon>Salinimonas</taxon>
    </lineage>
</organism>
<proteinExistence type="predicted"/>
<dbReference type="Proteomes" id="UP000304912">
    <property type="component" value="Chromosome"/>
</dbReference>
<dbReference type="OrthoDB" id="9151308at2"/>